<evidence type="ECO:0000256" key="4">
    <source>
        <dbReference type="ARBA" id="ARBA00022723"/>
    </source>
</evidence>
<evidence type="ECO:0000256" key="2">
    <source>
        <dbReference type="ARBA" id="ARBA00022649"/>
    </source>
</evidence>
<dbReference type="Proteomes" id="UP000244056">
    <property type="component" value="Chromosome"/>
</dbReference>
<sequence>MYLLDTDILIDIQRGHSPSINWFASLSELPSVPGFVVMELIQDSQNKQKLRNALKLVSPLPVVWPSEADLTRALSDFTTYHLSDNLGLLDALIAACAVGRSATLCTFNVKHYRVIPNLVMEQPYTR</sequence>
<dbReference type="InterPro" id="IPR029060">
    <property type="entry name" value="PIN-like_dom_sf"/>
</dbReference>
<comment type="similarity">
    <text evidence="7">Belongs to the PINc/VapC protein family.</text>
</comment>
<dbReference type="RefSeq" id="WP_107806536.1">
    <property type="nucleotide sequence ID" value="NZ_CAWNZE010000001.1"/>
</dbReference>
<dbReference type="EMBL" id="CP020114">
    <property type="protein sequence ID" value="AVZ30840.1"/>
    <property type="molecule type" value="Genomic_DNA"/>
</dbReference>
<dbReference type="GO" id="GO:0016787">
    <property type="term" value="F:hydrolase activity"/>
    <property type="evidence" value="ECO:0007669"/>
    <property type="project" value="UniProtKB-KW"/>
</dbReference>
<dbReference type="KEGG" id="nsp:BMF81_02882"/>
<keyword evidence="3" id="KW-0540">Nuclease</keyword>
<dbReference type="SUPFAM" id="SSF88723">
    <property type="entry name" value="PIN domain-like"/>
    <property type="match status" value="1"/>
</dbReference>
<name>A0A2S0Q957_NODSP</name>
<accession>A0A2S0Q957</accession>
<evidence type="ECO:0000259" key="8">
    <source>
        <dbReference type="Pfam" id="PF01850"/>
    </source>
</evidence>
<dbReference type="AlphaFoldDB" id="A0A2S0Q957"/>
<dbReference type="GeneID" id="78018169"/>
<keyword evidence="2" id="KW-1277">Toxin-antitoxin system</keyword>
<gene>
    <name evidence="9" type="ORF">BMF81_02882</name>
</gene>
<dbReference type="GO" id="GO:0004518">
    <property type="term" value="F:nuclease activity"/>
    <property type="evidence" value="ECO:0007669"/>
    <property type="project" value="UniProtKB-KW"/>
</dbReference>
<keyword evidence="6" id="KW-0460">Magnesium</keyword>
<evidence type="ECO:0000256" key="7">
    <source>
        <dbReference type="ARBA" id="ARBA00038093"/>
    </source>
</evidence>
<protein>
    <recommendedName>
        <fullName evidence="8">PIN domain-containing protein</fullName>
    </recommendedName>
</protein>
<organism evidence="9 10">
    <name type="scientific">Nodularia spumigena UHCC 0039</name>
    <dbReference type="NCBI Taxonomy" id="1914872"/>
    <lineage>
        <taxon>Bacteria</taxon>
        <taxon>Bacillati</taxon>
        <taxon>Cyanobacteriota</taxon>
        <taxon>Cyanophyceae</taxon>
        <taxon>Nostocales</taxon>
        <taxon>Nodulariaceae</taxon>
        <taxon>Nodularia</taxon>
    </lineage>
</organism>
<evidence type="ECO:0000256" key="5">
    <source>
        <dbReference type="ARBA" id="ARBA00022801"/>
    </source>
</evidence>
<evidence type="ECO:0000256" key="6">
    <source>
        <dbReference type="ARBA" id="ARBA00022842"/>
    </source>
</evidence>
<dbReference type="InterPro" id="IPR050556">
    <property type="entry name" value="Type_II_TA_system_RNase"/>
</dbReference>
<evidence type="ECO:0000313" key="9">
    <source>
        <dbReference type="EMBL" id="AVZ30840.1"/>
    </source>
</evidence>
<evidence type="ECO:0000256" key="1">
    <source>
        <dbReference type="ARBA" id="ARBA00001946"/>
    </source>
</evidence>
<comment type="cofactor">
    <cofactor evidence="1">
        <name>Mg(2+)</name>
        <dbReference type="ChEBI" id="CHEBI:18420"/>
    </cofactor>
</comment>
<evidence type="ECO:0000313" key="10">
    <source>
        <dbReference type="Proteomes" id="UP000244056"/>
    </source>
</evidence>
<feature type="domain" description="PIN" evidence="8">
    <location>
        <begin position="2"/>
        <end position="114"/>
    </location>
</feature>
<dbReference type="Pfam" id="PF01850">
    <property type="entry name" value="PIN"/>
    <property type="match status" value="1"/>
</dbReference>
<dbReference type="GO" id="GO:0046872">
    <property type="term" value="F:metal ion binding"/>
    <property type="evidence" value="ECO:0007669"/>
    <property type="project" value="UniProtKB-KW"/>
</dbReference>
<proteinExistence type="inferred from homology"/>
<dbReference type="PANTHER" id="PTHR33653">
    <property type="entry name" value="RIBONUCLEASE VAPC2"/>
    <property type="match status" value="1"/>
</dbReference>
<dbReference type="PANTHER" id="PTHR33653:SF1">
    <property type="entry name" value="RIBONUCLEASE VAPC2"/>
    <property type="match status" value="1"/>
</dbReference>
<dbReference type="InterPro" id="IPR002716">
    <property type="entry name" value="PIN_dom"/>
</dbReference>
<evidence type="ECO:0000256" key="3">
    <source>
        <dbReference type="ARBA" id="ARBA00022722"/>
    </source>
</evidence>
<dbReference type="Gene3D" id="3.40.50.1010">
    <property type="entry name" value="5'-nuclease"/>
    <property type="match status" value="1"/>
</dbReference>
<keyword evidence="4" id="KW-0479">Metal-binding</keyword>
<keyword evidence="5" id="KW-0378">Hydrolase</keyword>
<reference evidence="9 10" key="1">
    <citation type="submission" date="2017-03" db="EMBL/GenBank/DDBJ databases">
        <title>Comparative genomics of the toxic Baltic Sea cyanobacteria Nodularia spumigena UHCC 0039 and its response on varying salinity.</title>
        <authorList>
            <person name="Teikari J.E."/>
        </authorList>
    </citation>
    <scope>NUCLEOTIDE SEQUENCE [LARGE SCALE GENOMIC DNA]</scope>
    <source>
        <strain evidence="9 10">UHCC 0039</strain>
    </source>
</reference>